<keyword evidence="4" id="KW-0804">Transcription</keyword>
<organism evidence="6 7">
    <name type="scientific">Zhenhengia yiwuensis</name>
    <dbReference type="NCBI Taxonomy" id="2763666"/>
    <lineage>
        <taxon>Bacteria</taxon>
        <taxon>Bacillati</taxon>
        <taxon>Bacillota</taxon>
        <taxon>Clostridia</taxon>
        <taxon>Lachnospirales</taxon>
        <taxon>Lachnospiraceae</taxon>
        <taxon>Zhenhengia</taxon>
    </lineage>
</organism>
<dbReference type="RefSeq" id="WP_177671675.1">
    <property type="nucleotide sequence ID" value="NZ_JACRSY010000022.1"/>
</dbReference>
<dbReference type="NCBIfam" id="NF006147">
    <property type="entry name" value="PRK08295.1-4"/>
    <property type="match status" value="1"/>
</dbReference>
<evidence type="ECO:0000259" key="5">
    <source>
        <dbReference type="PROSITE" id="PS00715"/>
    </source>
</evidence>
<dbReference type="InterPro" id="IPR014284">
    <property type="entry name" value="RNA_pol_sigma-70_dom"/>
</dbReference>
<evidence type="ECO:0000256" key="2">
    <source>
        <dbReference type="ARBA" id="ARBA00023082"/>
    </source>
</evidence>
<dbReference type="NCBIfam" id="NF006145">
    <property type="entry name" value="PRK08295.1-2"/>
    <property type="match status" value="1"/>
</dbReference>
<dbReference type="PANTHER" id="PTHR30385:SF1">
    <property type="entry name" value="RNA POLYMERASE SIGMA-H FACTOR"/>
    <property type="match status" value="1"/>
</dbReference>
<dbReference type="Pfam" id="PF08281">
    <property type="entry name" value="Sigma70_r4_2"/>
    <property type="match status" value="1"/>
</dbReference>
<name>A0A926EK60_9FIRM</name>
<dbReference type="EMBL" id="JACRSY010000022">
    <property type="protein sequence ID" value="MBC8580525.1"/>
    <property type="molecule type" value="Genomic_DNA"/>
</dbReference>
<evidence type="ECO:0000256" key="4">
    <source>
        <dbReference type="ARBA" id="ARBA00023163"/>
    </source>
</evidence>
<evidence type="ECO:0000313" key="6">
    <source>
        <dbReference type="EMBL" id="MBC8580525.1"/>
    </source>
</evidence>
<dbReference type="InterPro" id="IPR036388">
    <property type="entry name" value="WH-like_DNA-bd_sf"/>
</dbReference>
<dbReference type="NCBIfam" id="NF006148">
    <property type="entry name" value="PRK08295.1-5"/>
    <property type="match status" value="1"/>
</dbReference>
<sequence length="202" mass="23295">MMTPEVLTDEELIAAYRSGDLNCIEILIQRYKIFVRKKIKSTYFIGADREDLIQEGMIGLFKAICDYNPNKDTTFKSFATLCITRQLSTAFKTATRQKHMPLNTSISLNLPIAGEEEDQITLMDTLRDEVGPNPEELIIHQEDLKLLKKHMKETLSDLEWEVLLSHTQGKNYHEIAHEMGKSVKSIDNALQRIKRKLSENIR</sequence>
<comment type="caution">
    <text evidence="6">The sequence shown here is derived from an EMBL/GenBank/DDBJ whole genome shotgun (WGS) entry which is preliminary data.</text>
</comment>
<dbReference type="PANTHER" id="PTHR30385">
    <property type="entry name" value="SIGMA FACTOR F FLAGELLAR"/>
    <property type="match status" value="1"/>
</dbReference>
<keyword evidence="3" id="KW-0238">DNA-binding</keyword>
<dbReference type="InterPro" id="IPR016371">
    <property type="entry name" value="RNA_pol_sigma-H_factor"/>
</dbReference>
<evidence type="ECO:0000313" key="7">
    <source>
        <dbReference type="Proteomes" id="UP000655830"/>
    </source>
</evidence>
<dbReference type="GO" id="GO:0003677">
    <property type="term" value="F:DNA binding"/>
    <property type="evidence" value="ECO:0007669"/>
    <property type="project" value="UniProtKB-KW"/>
</dbReference>
<dbReference type="GO" id="GO:0016987">
    <property type="term" value="F:sigma factor activity"/>
    <property type="evidence" value="ECO:0007669"/>
    <property type="project" value="UniProtKB-KW"/>
</dbReference>
<evidence type="ECO:0000256" key="1">
    <source>
        <dbReference type="ARBA" id="ARBA00023015"/>
    </source>
</evidence>
<accession>A0A926EK60</accession>
<proteinExistence type="predicted"/>
<feature type="domain" description="RNA polymerase sigma-70" evidence="5">
    <location>
        <begin position="51"/>
        <end position="64"/>
    </location>
</feature>
<dbReference type="Gene3D" id="1.20.120.1810">
    <property type="match status" value="1"/>
</dbReference>
<dbReference type="Proteomes" id="UP000655830">
    <property type="component" value="Unassembled WGS sequence"/>
</dbReference>
<reference evidence="6" key="1">
    <citation type="submission" date="2020-08" db="EMBL/GenBank/DDBJ databases">
        <title>Genome public.</title>
        <authorList>
            <person name="Liu C."/>
            <person name="Sun Q."/>
        </authorList>
    </citation>
    <scope>NUCLEOTIDE SEQUENCE</scope>
    <source>
        <strain evidence="6">NSJ-12</strain>
    </source>
</reference>
<keyword evidence="7" id="KW-1185">Reference proteome</keyword>
<dbReference type="InterPro" id="IPR013325">
    <property type="entry name" value="RNA_pol_sigma_r2"/>
</dbReference>
<dbReference type="GO" id="GO:0006352">
    <property type="term" value="P:DNA-templated transcription initiation"/>
    <property type="evidence" value="ECO:0007669"/>
    <property type="project" value="InterPro"/>
</dbReference>
<dbReference type="PROSITE" id="PS00715">
    <property type="entry name" value="SIGMA70_1"/>
    <property type="match status" value="1"/>
</dbReference>
<dbReference type="InterPro" id="IPR000943">
    <property type="entry name" value="RNA_pol_sigma70"/>
</dbReference>
<dbReference type="AlphaFoldDB" id="A0A926EK60"/>
<keyword evidence="1" id="KW-0805">Transcription regulation</keyword>
<dbReference type="InterPro" id="IPR013249">
    <property type="entry name" value="RNA_pol_sigma70_r4_t2"/>
</dbReference>
<dbReference type="NCBIfam" id="TIGR02937">
    <property type="entry name" value="sigma70-ECF"/>
    <property type="match status" value="1"/>
</dbReference>
<dbReference type="PIRSF" id="PIRSF002939">
    <property type="entry name" value="RNA_polymerase_sigma-H_factor"/>
    <property type="match status" value="1"/>
</dbReference>
<protein>
    <submittedName>
        <fullName evidence="6">RNA polymerase sporulation sigma factor SigH</fullName>
    </submittedName>
</protein>
<dbReference type="Gene3D" id="1.10.10.10">
    <property type="entry name" value="Winged helix-like DNA-binding domain superfamily/Winged helix DNA-binding domain"/>
    <property type="match status" value="1"/>
</dbReference>
<dbReference type="SUPFAM" id="SSF88659">
    <property type="entry name" value="Sigma3 and sigma4 domains of RNA polymerase sigma factors"/>
    <property type="match status" value="1"/>
</dbReference>
<dbReference type="SUPFAM" id="SSF88946">
    <property type="entry name" value="Sigma2 domain of RNA polymerase sigma factors"/>
    <property type="match status" value="1"/>
</dbReference>
<gene>
    <name evidence="6" type="primary">sigH</name>
    <name evidence="6" type="ORF">H8718_13395</name>
</gene>
<dbReference type="InterPro" id="IPR007627">
    <property type="entry name" value="RNA_pol_sigma70_r2"/>
</dbReference>
<dbReference type="Pfam" id="PF04542">
    <property type="entry name" value="Sigma70_r2"/>
    <property type="match status" value="1"/>
</dbReference>
<dbReference type="InterPro" id="IPR013324">
    <property type="entry name" value="RNA_pol_sigma_r3/r4-like"/>
</dbReference>
<evidence type="ECO:0000256" key="3">
    <source>
        <dbReference type="ARBA" id="ARBA00023125"/>
    </source>
</evidence>
<keyword evidence="2" id="KW-0731">Sigma factor</keyword>